<reference evidence="2" key="2">
    <citation type="submission" date="2019-01" db="EMBL/GenBank/DDBJ databases">
        <title>Genome sequence of Desulfonema ishimotonii strain Tokyo 01.</title>
        <authorList>
            <person name="Fukui M."/>
        </authorList>
    </citation>
    <scope>NUCLEOTIDE SEQUENCE [LARGE SCALE GENOMIC DNA]</scope>
    <source>
        <strain evidence="2">Tokyo 01</strain>
    </source>
</reference>
<evidence type="ECO:0008006" key="3">
    <source>
        <dbReference type="Google" id="ProtNLM"/>
    </source>
</evidence>
<evidence type="ECO:0000313" key="2">
    <source>
        <dbReference type="Proteomes" id="UP000288096"/>
    </source>
</evidence>
<keyword evidence="2" id="KW-1185">Reference proteome</keyword>
<reference evidence="2" key="1">
    <citation type="submission" date="2017-11" db="EMBL/GenBank/DDBJ databases">
        <authorList>
            <person name="Watanabe M."/>
            <person name="Kojima H."/>
        </authorList>
    </citation>
    <scope>NUCLEOTIDE SEQUENCE [LARGE SCALE GENOMIC DNA]</scope>
    <source>
        <strain evidence="2">Tokyo 01</strain>
    </source>
</reference>
<dbReference type="EMBL" id="BEXT01000001">
    <property type="protein sequence ID" value="GBC60618.1"/>
    <property type="molecule type" value="Genomic_DNA"/>
</dbReference>
<dbReference type="PANTHER" id="PTHR32305">
    <property type="match status" value="1"/>
</dbReference>
<dbReference type="PRINTS" id="PR00394">
    <property type="entry name" value="RHSPROTEIN"/>
</dbReference>
<protein>
    <recommendedName>
        <fullName evidence="3">RHS repeat-associated core domain-containing pro tein</fullName>
    </recommendedName>
</protein>
<proteinExistence type="predicted"/>
<dbReference type="OrthoDB" id="173976at2"/>
<dbReference type="AlphaFoldDB" id="A0A401FUJ5"/>
<dbReference type="NCBIfam" id="TIGR03696">
    <property type="entry name" value="Rhs_assc_core"/>
    <property type="match status" value="1"/>
</dbReference>
<evidence type="ECO:0000313" key="1">
    <source>
        <dbReference type="EMBL" id="GBC60618.1"/>
    </source>
</evidence>
<gene>
    <name evidence="1" type="ORF">DENIS_1575</name>
</gene>
<dbReference type="RefSeq" id="WP_124328013.1">
    <property type="nucleotide sequence ID" value="NZ_BEXT01000001.1"/>
</dbReference>
<accession>A0A401FUJ5</accession>
<name>A0A401FUJ5_9BACT</name>
<dbReference type="PANTHER" id="PTHR32305:SF15">
    <property type="entry name" value="PROTEIN RHSA-RELATED"/>
    <property type="match status" value="1"/>
</dbReference>
<sequence>MGTFFCAHRFPESSDLLKKVTSGGLVTEYGYETHRNLKTQVRNTWAPPPANETVLSQYDYRYDELGRRESVGNSGTAFINGEKSVFHNIHAYNDRNELTGSVRKEGTVAAPAATVDAEGRLYEYDPIGNRINSTGGTGPQVTYARNGVNQYTALTGGISASPAYDDDGNMTGYDGAAYTWNAENRLTTVETADRKITFLYDYMGRRVQKKVFSNNGTGWNTSPDEIRVFVYDGWSLIRETVTGAASGETYYVWGLDLSQSFGGAGGIGGLLCSVSGGEVRRYAYDANGNVGQLVDEDGVIVARYEYDSFGNGIVAEGTGAQDNPFRFSTKYSDAETGLYYYGFRYYSAELGRWINRDPIGERGGFNLCLIVSNDPINKWDYLGMAGDKTHGVKGCKSGDDCITLKFKMGNIIASLKERRAEMIPFSTCGQPWRSYIGHAQQIAQQFTMLKKCHKLYKEHTPPCCDDPGGKNLPFYNPYPLPEWKPEPYNPSESFLDNIIEAAKTTGHIVEKIAVGTGITMLIIIGTVTGAAS</sequence>
<dbReference type="Gene3D" id="2.180.10.10">
    <property type="entry name" value="RHS repeat-associated core"/>
    <property type="match status" value="1"/>
</dbReference>
<comment type="caution">
    <text evidence="1">The sequence shown here is derived from an EMBL/GenBank/DDBJ whole genome shotgun (WGS) entry which is preliminary data.</text>
</comment>
<organism evidence="1 2">
    <name type="scientific">Desulfonema ishimotonii</name>
    <dbReference type="NCBI Taxonomy" id="45657"/>
    <lineage>
        <taxon>Bacteria</taxon>
        <taxon>Pseudomonadati</taxon>
        <taxon>Thermodesulfobacteriota</taxon>
        <taxon>Desulfobacteria</taxon>
        <taxon>Desulfobacterales</taxon>
        <taxon>Desulfococcaceae</taxon>
        <taxon>Desulfonema</taxon>
    </lineage>
</organism>
<dbReference type="InterPro" id="IPR050708">
    <property type="entry name" value="T6SS_VgrG/RHS"/>
</dbReference>
<dbReference type="Proteomes" id="UP000288096">
    <property type="component" value="Unassembled WGS sequence"/>
</dbReference>
<dbReference type="InterPro" id="IPR022385">
    <property type="entry name" value="Rhs_assc_core"/>
</dbReference>